<evidence type="ECO:0000313" key="2">
    <source>
        <dbReference type="EMBL" id="BBM87831.1"/>
    </source>
</evidence>
<dbReference type="GO" id="GO:0019136">
    <property type="term" value="F:deoxynucleoside kinase activity"/>
    <property type="evidence" value="ECO:0007669"/>
    <property type="project" value="TreeGrafter"/>
</dbReference>
<protein>
    <submittedName>
        <fullName evidence="2">Deoxyguanosine kinase</fullName>
    </submittedName>
</protein>
<dbReference type="PANTHER" id="PTHR10513">
    <property type="entry name" value="DEOXYNUCLEOSIDE KINASE"/>
    <property type="match status" value="1"/>
</dbReference>
<proteinExistence type="predicted"/>
<accession>A0A5S9IUM4</accession>
<keyword evidence="2" id="KW-0808">Transferase</keyword>
<keyword evidence="2" id="KW-0418">Kinase</keyword>
<dbReference type="Gene3D" id="3.40.50.300">
    <property type="entry name" value="P-loop containing nucleotide triphosphate hydrolases"/>
    <property type="match status" value="1"/>
</dbReference>
<gene>
    <name evidence="2" type="ORF">UABAM_06246</name>
</gene>
<dbReference type="EMBL" id="AP019860">
    <property type="protein sequence ID" value="BBM87831.1"/>
    <property type="molecule type" value="Genomic_DNA"/>
</dbReference>
<name>A0A5S9IUM4_UABAM</name>
<dbReference type="GO" id="GO:0005737">
    <property type="term" value="C:cytoplasm"/>
    <property type="evidence" value="ECO:0007669"/>
    <property type="project" value="TreeGrafter"/>
</dbReference>
<reference evidence="2 3" key="1">
    <citation type="submission" date="2019-08" db="EMBL/GenBank/DDBJ databases">
        <title>Complete genome sequence of Candidatus Uab amorphum.</title>
        <authorList>
            <person name="Shiratori T."/>
            <person name="Suzuki S."/>
            <person name="Kakizawa Y."/>
            <person name="Ishida K."/>
        </authorList>
    </citation>
    <scope>NUCLEOTIDE SEQUENCE [LARGE SCALE GENOMIC DNA]</scope>
    <source>
        <strain evidence="2 3">SRT547</strain>
    </source>
</reference>
<dbReference type="InterPro" id="IPR050566">
    <property type="entry name" value="Deoxyribonucleoside_kinase"/>
</dbReference>
<dbReference type="OrthoDB" id="9776634at2"/>
<dbReference type="RefSeq" id="WP_151971827.1">
    <property type="nucleotide sequence ID" value="NZ_AP019860.1"/>
</dbReference>
<dbReference type="KEGG" id="uam:UABAM_06246"/>
<dbReference type="PANTHER" id="PTHR10513:SF35">
    <property type="entry name" value="DEOXYADENOSINE KINASE"/>
    <property type="match status" value="1"/>
</dbReference>
<dbReference type="AlphaFoldDB" id="A0A5S9IUM4"/>
<dbReference type="Proteomes" id="UP000326354">
    <property type="component" value="Chromosome"/>
</dbReference>
<dbReference type="InterPro" id="IPR027417">
    <property type="entry name" value="P-loop_NTPase"/>
</dbReference>
<sequence>MIIIEGIIGAGKTTLSKQLQQKIPKAKVFREPVGENPYLGRFYESPKRWALEMQVGHEVYVI</sequence>
<evidence type="ECO:0000313" key="3">
    <source>
        <dbReference type="Proteomes" id="UP000326354"/>
    </source>
</evidence>
<dbReference type="Pfam" id="PF01712">
    <property type="entry name" value="dNK"/>
    <property type="match status" value="1"/>
</dbReference>
<keyword evidence="3" id="KW-1185">Reference proteome</keyword>
<evidence type="ECO:0000259" key="1">
    <source>
        <dbReference type="Pfam" id="PF01712"/>
    </source>
</evidence>
<feature type="domain" description="Deoxynucleoside kinase" evidence="1">
    <location>
        <begin position="2"/>
        <end position="55"/>
    </location>
</feature>
<organism evidence="2 3">
    <name type="scientific">Uabimicrobium amorphum</name>
    <dbReference type="NCBI Taxonomy" id="2596890"/>
    <lineage>
        <taxon>Bacteria</taxon>
        <taxon>Pseudomonadati</taxon>
        <taxon>Planctomycetota</taxon>
        <taxon>Candidatus Uabimicrobiia</taxon>
        <taxon>Candidatus Uabimicrobiales</taxon>
        <taxon>Candidatus Uabimicrobiaceae</taxon>
        <taxon>Candidatus Uabimicrobium</taxon>
    </lineage>
</organism>
<dbReference type="InterPro" id="IPR031314">
    <property type="entry name" value="DNK_dom"/>
</dbReference>
<dbReference type="SUPFAM" id="SSF52540">
    <property type="entry name" value="P-loop containing nucleoside triphosphate hydrolases"/>
    <property type="match status" value="1"/>
</dbReference>